<gene>
    <name evidence="2" type="ORF">P1N92_08995</name>
</gene>
<dbReference type="InterPro" id="IPR010982">
    <property type="entry name" value="Lambda_DNA-bd_dom_sf"/>
</dbReference>
<dbReference type="InterPro" id="IPR053163">
    <property type="entry name" value="HTH-type_regulator_Rgg"/>
</dbReference>
<dbReference type="Proteomes" id="UP001529201">
    <property type="component" value="Unassembled WGS sequence"/>
</dbReference>
<dbReference type="InterPro" id="IPR010057">
    <property type="entry name" value="Transcription_activator_Rgg_C"/>
</dbReference>
<reference evidence="2 3" key="1">
    <citation type="submission" date="2023-02" db="EMBL/GenBank/DDBJ databases">
        <title>Antimicrobial susceptibility testing and tentative epidemiological cut-off values for Lactobacillaceae family species intended for ingestion.</title>
        <authorList>
            <person name="Noehr-Meldgaard K."/>
            <person name="Struve C."/>
            <person name="Ingmer H."/>
            <person name="Koza A."/>
            <person name="Al-Nakeeb K."/>
            <person name="Agersoe Y."/>
        </authorList>
    </citation>
    <scope>NUCLEOTIDE SEQUENCE [LARGE SCALE GENOMIC DNA]</scope>
    <source>
        <strain evidence="2 3">DSM 20193</strain>
    </source>
</reference>
<dbReference type="PROSITE" id="PS50943">
    <property type="entry name" value="HTH_CROC1"/>
    <property type="match status" value="1"/>
</dbReference>
<dbReference type="RefSeq" id="WP_228934883.1">
    <property type="nucleotide sequence ID" value="NZ_CP042383.1"/>
</dbReference>
<dbReference type="PANTHER" id="PTHR37038">
    <property type="entry name" value="TRANSCRIPTIONAL REGULATOR-RELATED"/>
    <property type="match status" value="1"/>
</dbReference>
<dbReference type="EMBL" id="JARGDN010000015">
    <property type="protein sequence ID" value="MDG9734239.1"/>
    <property type="molecule type" value="Genomic_DNA"/>
</dbReference>
<comment type="caution">
    <text evidence="2">The sequence shown here is derived from an EMBL/GenBank/DDBJ whole genome shotgun (WGS) entry which is preliminary data.</text>
</comment>
<sequence length="290" mass="34433">MSMNQGQLLKKIRVSRRLSQQQLAQNITSQAALSRMEKSGNIDANVLLRFLDKLDIHPTEFFMLANPDGWIDSQDYQKKLYAAYYNEQNSQTLINQELLLYDKTKIKKHQINALRVQAVYAKINNLPLENREEITYEIQNYLFGFETWFLSDILMYLDVLFLFDDTFIRSYHNRMIRSLDKLPFSAVQKHYLQIAYAHNATVLAFDRNNMQDAQLYLQAFEKFVSLDTRTLTDTIYYLTYSKLFSLKQGFDQQIYDDMLDDLAVFKRFGYTKEYHDILYFIESILKPNKP</sequence>
<accession>A0ABT6HFB1</accession>
<dbReference type="Pfam" id="PF01381">
    <property type="entry name" value="HTH_3"/>
    <property type="match status" value="1"/>
</dbReference>
<protein>
    <submittedName>
        <fullName evidence="2">Helix-turn-helix transcriptional regulator</fullName>
    </submittedName>
</protein>
<name>A0ABT6HFB1_LEUPS</name>
<dbReference type="SUPFAM" id="SSF47413">
    <property type="entry name" value="lambda repressor-like DNA-binding domains"/>
    <property type="match status" value="1"/>
</dbReference>
<keyword evidence="3" id="KW-1185">Reference proteome</keyword>
<evidence type="ECO:0000259" key="1">
    <source>
        <dbReference type="PROSITE" id="PS50943"/>
    </source>
</evidence>
<dbReference type="Pfam" id="PF21259">
    <property type="entry name" value="Rgg_C"/>
    <property type="match status" value="1"/>
</dbReference>
<dbReference type="GeneID" id="64345732"/>
<feature type="domain" description="HTH cro/C1-type" evidence="1">
    <location>
        <begin position="9"/>
        <end position="61"/>
    </location>
</feature>
<proteinExistence type="predicted"/>
<evidence type="ECO:0000313" key="2">
    <source>
        <dbReference type="EMBL" id="MDG9734239.1"/>
    </source>
</evidence>
<evidence type="ECO:0000313" key="3">
    <source>
        <dbReference type="Proteomes" id="UP001529201"/>
    </source>
</evidence>
<dbReference type="InterPro" id="IPR011990">
    <property type="entry name" value="TPR-like_helical_dom_sf"/>
</dbReference>
<dbReference type="InterPro" id="IPR001387">
    <property type="entry name" value="Cro/C1-type_HTH"/>
</dbReference>
<organism evidence="2 3">
    <name type="scientific">Leuconostoc pseudomesenteroides</name>
    <dbReference type="NCBI Taxonomy" id="33968"/>
    <lineage>
        <taxon>Bacteria</taxon>
        <taxon>Bacillati</taxon>
        <taxon>Bacillota</taxon>
        <taxon>Bacilli</taxon>
        <taxon>Lactobacillales</taxon>
        <taxon>Lactobacillaceae</taxon>
        <taxon>Leuconostoc</taxon>
    </lineage>
</organism>
<dbReference type="SMART" id="SM00530">
    <property type="entry name" value="HTH_XRE"/>
    <property type="match status" value="1"/>
</dbReference>
<dbReference type="CDD" id="cd00093">
    <property type="entry name" value="HTH_XRE"/>
    <property type="match status" value="1"/>
</dbReference>
<dbReference type="Gene3D" id="1.25.40.10">
    <property type="entry name" value="Tetratricopeptide repeat domain"/>
    <property type="match status" value="1"/>
</dbReference>